<feature type="compositionally biased region" description="Basic and acidic residues" evidence="8">
    <location>
        <begin position="123"/>
        <end position="140"/>
    </location>
</feature>
<evidence type="ECO:0000256" key="7">
    <source>
        <dbReference type="ARBA" id="ARBA00023242"/>
    </source>
</evidence>
<dbReference type="GO" id="GO:0000398">
    <property type="term" value="P:mRNA splicing, via spliceosome"/>
    <property type="evidence" value="ECO:0007669"/>
    <property type="project" value="TreeGrafter"/>
</dbReference>
<reference evidence="9" key="1">
    <citation type="submission" date="2022-01" db="EMBL/GenBank/DDBJ databases">
        <title>Genome Sequence Resource for Two Populations of Ditylenchus destructor, the Migratory Endoparasitic Phytonematode.</title>
        <authorList>
            <person name="Zhang H."/>
            <person name="Lin R."/>
            <person name="Xie B."/>
        </authorList>
    </citation>
    <scope>NUCLEOTIDE SEQUENCE</scope>
    <source>
        <strain evidence="9">BazhouSP</strain>
    </source>
</reference>
<protein>
    <submittedName>
        <fullName evidence="9">Pre-mRNA splicing factor domain-containing protein</fullName>
    </submittedName>
</protein>
<comment type="caution">
    <text evidence="9">The sequence shown here is derived from an EMBL/GenBank/DDBJ whole genome shotgun (WGS) entry which is preliminary data.</text>
</comment>
<dbReference type="InterPro" id="IPR022209">
    <property type="entry name" value="CWC25"/>
</dbReference>
<evidence type="ECO:0000256" key="6">
    <source>
        <dbReference type="ARBA" id="ARBA00023187"/>
    </source>
</evidence>
<evidence type="ECO:0000256" key="3">
    <source>
        <dbReference type="ARBA" id="ARBA00022664"/>
    </source>
</evidence>
<dbReference type="EMBL" id="JAKKPZ010000025">
    <property type="protein sequence ID" value="KAI1710597.1"/>
    <property type="molecule type" value="Genomic_DNA"/>
</dbReference>
<feature type="compositionally biased region" description="Basic and acidic residues" evidence="8">
    <location>
        <begin position="100"/>
        <end position="111"/>
    </location>
</feature>
<keyword evidence="5" id="KW-0175">Coiled coil</keyword>
<keyword evidence="6" id="KW-0508">mRNA splicing</keyword>
<dbReference type="Pfam" id="PF12542">
    <property type="entry name" value="CWC25"/>
    <property type="match status" value="1"/>
</dbReference>
<accession>A0AAD4R210</accession>
<evidence type="ECO:0000256" key="5">
    <source>
        <dbReference type="ARBA" id="ARBA00023054"/>
    </source>
</evidence>
<comment type="subcellular location">
    <subcellularLocation>
        <location evidence="1">Nucleus</location>
    </subcellularLocation>
</comment>
<evidence type="ECO:0000256" key="2">
    <source>
        <dbReference type="ARBA" id="ARBA00006695"/>
    </source>
</evidence>
<keyword evidence="3" id="KW-0507">mRNA processing</keyword>
<gene>
    <name evidence="9" type="ORF">DdX_10657</name>
</gene>
<feature type="compositionally biased region" description="Basic residues" evidence="8">
    <location>
        <begin position="141"/>
        <end position="150"/>
    </location>
</feature>
<dbReference type="InterPro" id="IPR051376">
    <property type="entry name" value="CWC25_splicing_factor"/>
</dbReference>
<feature type="compositionally biased region" description="Basic and acidic residues" evidence="8">
    <location>
        <begin position="305"/>
        <end position="317"/>
    </location>
</feature>
<feature type="region of interest" description="Disordered" evidence="8">
    <location>
        <begin position="287"/>
        <end position="317"/>
    </location>
</feature>
<evidence type="ECO:0000256" key="1">
    <source>
        <dbReference type="ARBA" id="ARBA00004123"/>
    </source>
</evidence>
<organism evidence="9 10">
    <name type="scientific">Ditylenchus destructor</name>
    <dbReference type="NCBI Taxonomy" id="166010"/>
    <lineage>
        <taxon>Eukaryota</taxon>
        <taxon>Metazoa</taxon>
        <taxon>Ecdysozoa</taxon>
        <taxon>Nematoda</taxon>
        <taxon>Chromadorea</taxon>
        <taxon>Rhabditida</taxon>
        <taxon>Tylenchina</taxon>
        <taxon>Tylenchomorpha</taxon>
        <taxon>Sphaerularioidea</taxon>
        <taxon>Anguinidae</taxon>
        <taxon>Anguininae</taxon>
        <taxon>Ditylenchus</taxon>
    </lineage>
</organism>
<comment type="similarity">
    <text evidence="2">Belongs to the CWC25 family.</text>
</comment>
<feature type="compositionally biased region" description="Low complexity" evidence="8">
    <location>
        <begin position="59"/>
        <end position="76"/>
    </location>
</feature>
<evidence type="ECO:0000313" key="10">
    <source>
        <dbReference type="Proteomes" id="UP001201812"/>
    </source>
</evidence>
<evidence type="ECO:0000256" key="4">
    <source>
        <dbReference type="ARBA" id="ARBA00022728"/>
    </source>
</evidence>
<keyword evidence="7" id="KW-0539">Nucleus</keyword>
<feature type="compositionally biased region" description="Basic and acidic residues" evidence="8">
    <location>
        <begin position="177"/>
        <end position="196"/>
    </location>
</feature>
<feature type="region of interest" description="Disordered" evidence="8">
    <location>
        <begin position="50"/>
        <end position="253"/>
    </location>
</feature>
<feature type="compositionally biased region" description="Basic and acidic residues" evidence="8">
    <location>
        <begin position="228"/>
        <end position="253"/>
    </location>
</feature>
<proteinExistence type="inferred from homology"/>
<dbReference type="GO" id="GO:0005684">
    <property type="term" value="C:U2-type spliceosomal complex"/>
    <property type="evidence" value="ECO:0007669"/>
    <property type="project" value="TreeGrafter"/>
</dbReference>
<dbReference type="PANTHER" id="PTHR16196:SF0">
    <property type="entry name" value="PRE-MRNA-SPLICING FACTOR CWC25 HOMOLOG"/>
    <property type="match status" value="1"/>
</dbReference>
<feature type="compositionally biased region" description="Basic residues" evidence="8">
    <location>
        <begin position="166"/>
        <end position="176"/>
    </location>
</feature>
<keyword evidence="10" id="KW-1185">Reference proteome</keyword>
<name>A0AAD4R210_9BILA</name>
<dbReference type="AlphaFoldDB" id="A0AAD4R210"/>
<keyword evidence="4" id="KW-0747">Spliceosome</keyword>
<dbReference type="PANTHER" id="PTHR16196">
    <property type="entry name" value="CELL CYCLE CONTROL PROTEIN CWF25"/>
    <property type="match status" value="1"/>
</dbReference>
<evidence type="ECO:0000313" key="9">
    <source>
        <dbReference type="EMBL" id="KAI1710597.1"/>
    </source>
</evidence>
<sequence length="317" mass="36685">MSGEGSSKEKNLEWMYEGPKSSINREDYLLGKKVDKNFELFSDVVVRDKTEEEKEGLFRKSASRSASSAQKGAKSSIIKDKTTVLELTTVRTEDPLVALKMREEQRKREMLENPLLKAKMQRALREAYEEEIQHAKAGKEKKAKKKKHKKNESPKSNSPPEDSPKHERKRKHSSQHHGKESSPPREHRTRRGSDNRGHRRKKSPESSSPPVASPKHDRKRSHSASKLSKIEQMEAKRREMMENAQWRDKARDENIQRAAEKLRQEEEAQEKATGTSFLRPLLDCAAGSSSSMEKRLQTNKKNLQRSHDYMEKSFTRR</sequence>
<evidence type="ECO:0000256" key="8">
    <source>
        <dbReference type="SAM" id="MobiDB-lite"/>
    </source>
</evidence>
<dbReference type="Proteomes" id="UP001201812">
    <property type="component" value="Unassembled WGS sequence"/>
</dbReference>